<organism evidence="1 2">
    <name type="scientific">Teratosphaeria nubilosa</name>
    <dbReference type="NCBI Taxonomy" id="161662"/>
    <lineage>
        <taxon>Eukaryota</taxon>
        <taxon>Fungi</taxon>
        <taxon>Dikarya</taxon>
        <taxon>Ascomycota</taxon>
        <taxon>Pezizomycotina</taxon>
        <taxon>Dothideomycetes</taxon>
        <taxon>Dothideomycetidae</taxon>
        <taxon>Mycosphaerellales</taxon>
        <taxon>Teratosphaeriaceae</taxon>
        <taxon>Teratosphaeria</taxon>
    </lineage>
</organism>
<protein>
    <submittedName>
        <fullName evidence="1">Uncharacterized protein</fullName>
    </submittedName>
</protein>
<evidence type="ECO:0000313" key="2">
    <source>
        <dbReference type="Proteomes" id="UP000799436"/>
    </source>
</evidence>
<dbReference type="EMBL" id="ML995817">
    <property type="protein sequence ID" value="KAF2771914.1"/>
    <property type="molecule type" value="Genomic_DNA"/>
</dbReference>
<gene>
    <name evidence="1" type="ORF">EJ03DRAFT_11294</name>
</gene>
<name>A0A6G1LIC5_9PEZI</name>
<reference evidence="1" key="1">
    <citation type="journal article" date="2020" name="Stud. Mycol.">
        <title>101 Dothideomycetes genomes: a test case for predicting lifestyles and emergence of pathogens.</title>
        <authorList>
            <person name="Haridas S."/>
            <person name="Albert R."/>
            <person name="Binder M."/>
            <person name="Bloem J."/>
            <person name="Labutti K."/>
            <person name="Salamov A."/>
            <person name="Andreopoulos B."/>
            <person name="Baker S."/>
            <person name="Barry K."/>
            <person name="Bills G."/>
            <person name="Bluhm B."/>
            <person name="Cannon C."/>
            <person name="Castanera R."/>
            <person name="Culley D."/>
            <person name="Daum C."/>
            <person name="Ezra D."/>
            <person name="Gonzalez J."/>
            <person name="Henrissat B."/>
            <person name="Kuo A."/>
            <person name="Liang C."/>
            <person name="Lipzen A."/>
            <person name="Lutzoni F."/>
            <person name="Magnuson J."/>
            <person name="Mondo S."/>
            <person name="Nolan M."/>
            <person name="Ohm R."/>
            <person name="Pangilinan J."/>
            <person name="Park H.-J."/>
            <person name="Ramirez L."/>
            <person name="Alfaro M."/>
            <person name="Sun H."/>
            <person name="Tritt A."/>
            <person name="Yoshinaga Y."/>
            <person name="Zwiers L.-H."/>
            <person name="Turgeon B."/>
            <person name="Goodwin S."/>
            <person name="Spatafora J."/>
            <person name="Crous P."/>
            <person name="Grigoriev I."/>
        </authorList>
    </citation>
    <scope>NUCLEOTIDE SEQUENCE</scope>
    <source>
        <strain evidence="1">CBS 116005</strain>
    </source>
</reference>
<keyword evidence="2" id="KW-1185">Reference proteome</keyword>
<accession>A0A6G1LIC5</accession>
<proteinExistence type="predicted"/>
<dbReference type="AlphaFoldDB" id="A0A6G1LIC5"/>
<sequence>MSAFDCLAARLPLPFSTAVAYAMLKYLFHLAPAVAGSQLYKPLIKSDHGDFRTYTAWTQFNEQKPTAGAQPRASCQQIIKWYLGRSIRQLFRHIHLTLCFLVQIVQSLHVLPANEHSQVGRLPGNATSELSNIKQSLAIKLRTDRRCETRALKPIGSSEMQLSIPWQVRRTDKVFRGFGLATITTLIGI</sequence>
<dbReference type="Proteomes" id="UP000799436">
    <property type="component" value="Unassembled WGS sequence"/>
</dbReference>
<evidence type="ECO:0000313" key="1">
    <source>
        <dbReference type="EMBL" id="KAF2771914.1"/>
    </source>
</evidence>